<comment type="subcellular location">
    <subcellularLocation>
        <location evidence="1 14">Cell outer membrane</location>
        <topology evidence="1 14">Multi-pass membrane protein</topology>
    </subcellularLocation>
</comment>
<dbReference type="InterPro" id="IPR039426">
    <property type="entry name" value="TonB-dep_rcpt-like"/>
</dbReference>
<keyword evidence="6 14" id="KW-0812">Transmembrane</keyword>
<organism evidence="18 19">
    <name type="scientific">Methylomonas aurea</name>
    <dbReference type="NCBI Taxonomy" id="2952224"/>
    <lineage>
        <taxon>Bacteria</taxon>
        <taxon>Pseudomonadati</taxon>
        <taxon>Pseudomonadota</taxon>
        <taxon>Gammaproteobacteria</taxon>
        <taxon>Methylococcales</taxon>
        <taxon>Methylococcaceae</taxon>
        <taxon>Methylomonas</taxon>
    </lineage>
</organism>
<keyword evidence="19" id="KW-1185">Reference proteome</keyword>
<protein>
    <submittedName>
        <fullName evidence="18">TonB-dependent receptor</fullName>
    </submittedName>
</protein>
<evidence type="ECO:0000256" key="2">
    <source>
        <dbReference type="ARBA" id="ARBA00009810"/>
    </source>
</evidence>
<evidence type="ECO:0000313" key="18">
    <source>
        <dbReference type="EMBL" id="MCQ8179661.1"/>
    </source>
</evidence>
<keyword evidence="11 14" id="KW-0472">Membrane</keyword>
<evidence type="ECO:0000256" key="4">
    <source>
        <dbReference type="ARBA" id="ARBA00022452"/>
    </source>
</evidence>
<accession>A0ABT1UE20</accession>
<dbReference type="EMBL" id="JANIBM010000001">
    <property type="protein sequence ID" value="MCQ8179661.1"/>
    <property type="molecule type" value="Genomic_DNA"/>
</dbReference>
<dbReference type="SMART" id="SM00965">
    <property type="entry name" value="STN"/>
    <property type="match status" value="1"/>
</dbReference>
<keyword evidence="9" id="KW-0406">Ion transport</keyword>
<evidence type="ECO:0000256" key="14">
    <source>
        <dbReference type="PROSITE-ProRule" id="PRU01360"/>
    </source>
</evidence>
<dbReference type="Proteomes" id="UP001524569">
    <property type="component" value="Unassembled WGS sequence"/>
</dbReference>
<evidence type="ECO:0000256" key="1">
    <source>
        <dbReference type="ARBA" id="ARBA00004571"/>
    </source>
</evidence>
<dbReference type="PANTHER" id="PTHR32552">
    <property type="entry name" value="FERRICHROME IRON RECEPTOR-RELATED"/>
    <property type="match status" value="1"/>
</dbReference>
<dbReference type="InterPro" id="IPR011662">
    <property type="entry name" value="Secretin/TonB_short_N"/>
</dbReference>
<evidence type="ECO:0000256" key="5">
    <source>
        <dbReference type="ARBA" id="ARBA00022496"/>
    </source>
</evidence>
<evidence type="ECO:0000256" key="7">
    <source>
        <dbReference type="ARBA" id="ARBA00022729"/>
    </source>
</evidence>
<feature type="signal peptide" evidence="16">
    <location>
        <begin position="1"/>
        <end position="35"/>
    </location>
</feature>
<keyword evidence="7 16" id="KW-0732">Signal</keyword>
<comment type="similarity">
    <text evidence="2 14 15">Belongs to the TonB-dependent receptor family.</text>
</comment>
<proteinExistence type="inferred from homology"/>
<evidence type="ECO:0000256" key="8">
    <source>
        <dbReference type="ARBA" id="ARBA00023004"/>
    </source>
</evidence>
<dbReference type="Gene3D" id="2.170.130.10">
    <property type="entry name" value="TonB-dependent receptor, plug domain"/>
    <property type="match status" value="1"/>
</dbReference>
<feature type="domain" description="Secretin/TonB short N-terminal" evidence="17">
    <location>
        <begin position="62"/>
        <end position="113"/>
    </location>
</feature>
<keyword evidence="5" id="KW-0410">Iron transport</keyword>
<dbReference type="PROSITE" id="PS52016">
    <property type="entry name" value="TONB_DEPENDENT_REC_3"/>
    <property type="match status" value="1"/>
</dbReference>
<evidence type="ECO:0000256" key="10">
    <source>
        <dbReference type="ARBA" id="ARBA00023077"/>
    </source>
</evidence>
<evidence type="ECO:0000256" key="9">
    <source>
        <dbReference type="ARBA" id="ARBA00023065"/>
    </source>
</evidence>
<evidence type="ECO:0000256" key="3">
    <source>
        <dbReference type="ARBA" id="ARBA00022448"/>
    </source>
</evidence>
<dbReference type="Pfam" id="PF00593">
    <property type="entry name" value="TonB_dep_Rec_b-barrel"/>
    <property type="match status" value="1"/>
</dbReference>
<evidence type="ECO:0000313" key="19">
    <source>
        <dbReference type="Proteomes" id="UP001524569"/>
    </source>
</evidence>
<evidence type="ECO:0000256" key="12">
    <source>
        <dbReference type="ARBA" id="ARBA00023170"/>
    </source>
</evidence>
<comment type="caution">
    <text evidence="18">The sequence shown here is derived from an EMBL/GenBank/DDBJ whole genome shotgun (WGS) entry which is preliminary data.</text>
</comment>
<dbReference type="Gene3D" id="3.55.50.30">
    <property type="match status" value="1"/>
</dbReference>
<sequence length="811" mass="90386">MTPKYTNIGPCRRGLRRRVAALALGAGIAVTAAHADDAVRPFDIPAGTLATALNRLAENAGLQLVYDASIAEGLSSRPLRGSYTPEAALQLLLRDSGLSYRIAENGNVVIEKQTLNYRQDPAALPAVNVIGNKAYDPNNPFNQLYAVPNASTATKTNIAIMDTPVSVQVVPRSILNDQQAVRFEDAVINNVSGVQRAYGTADMYESFIVRGFDSGEQNYRNGFRRSMGKFDVSNMEQIEVLKGPAAVLYGRLQPGGMVNYVTKKPLATPYYPLQQQFGSFSEYRTTVDATGPLDSAKTLLYRFNGAYDSGESFRDIVDHERIFIAPSLTWRPNDRFEANLDIEKRHDNYMDDYGVPVLDNRPVVGRRNLFTGDPAFRPRQDNTLVYADWSFKFNDDWAIKHKFQWDETDIVFGGPGPNGKLNADGRTLGRWVITGTSERRSYSTSLDLTGKFETYGLKHNVLVGGDWFFFNQDAPDNMFASSDWGDPINSTFDIDNPRYDTIDVAAVNAIRPNWFWRERDDWYGVYFQDQITIWDKLHIMGGGRYDMAGYGGFGGTSWEATKDGFSMRHEDKFTPRVGILYQPWDWLSVYGNYVESFGSNNGRNGLTGGTFQPQSAEQYEIGFKTELFEKRLSSTVAYYHLKKTNMLTADLSTPDPLDQVAIGEARSQGIEVDIKGQLSDNFSLVTTYAYTDGRVSKDNNGTEGKRLLNVPEHQASLWGSYQFTEHFKAGLGGVVVGKREGDTANSFQLPGYTRLDAMAAYVQPIGKTRLTAQVNVYNLLDKEYFTGSTSWIPTANVGAPISAMGSLKLEY</sequence>
<gene>
    <name evidence="18" type="ORF">NP603_00945</name>
</gene>
<dbReference type="PANTHER" id="PTHR32552:SF68">
    <property type="entry name" value="FERRICHROME OUTER MEMBRANE TRANSPORTER_PHAGE RECEPTOR"/>
    <property type="match status" value="1"/>
</dbReference>
<keyword evidence="13 14" id="KW-0998">Cell outer membrane</keyword>
<evidence type="ECO:0000256" key="15">
    <source>
        <dbReference type="RuleBase" id="RU003357"/>
    </source>
</evidence>
<dbReference type="InterPro" id="IPR036942">
    <property type="entry name" value="Beta-barrel_TonB_sf"/>
</dbReference>
<keyword evidence="12 18" id="KW-0675">Receptor</keyword>
<dbReference type="RefSeq" id="WP_256609042.1">
    <property type="nucleotide sequence ID" value="NZ_JANIBM010000001.1"/>
</dbReference>
<evidence type="ECO:0000256" key="13">
    <source>
        <dbReference type="ARBA" id="ARBA00023237"/>
    </source>
</evidence>
<keyword evidence="3 14" id="KW-0813">Transport</keyword>
<dbReference type="CDD" id="cd01347">
    <property type="entry name" value="ligand_gated_channel"/>
    <property type="match status" value="1"/>
</dbReference>
<dbReference type="InterPro" id="IPR012910">
    <property type="entry name" value="Plug_dom"/>
</dbReference>
<dbReference type="Pfam" id="PF07660">
    <property type="entry name" value="STN"/>
    <property type="match status" value="1"/>
</dbReference>
<feature type="chain" id="PRO_5046506465" evidence="16">
    <location>
        <begin position="36"/>
        <end position="811"/>
    </location>
</feature>
<keyword evidence="10 15" id="KW-0798">TonB box</keyword>
<evidence type="ECO:0000256" key="6">
    <source>
        <dbReference type="ARBA" id="ARBA00022692"/>
    </source>
</evidence>
<keyword evidence="4 14" id="KW-1134">Transmembrane beta strand</keyword>
<evidence type="ECO:0000259" key="17">
    <source>
        <dbReference type="SMART" id="SM00965"/>
    </source>
</evidence>
<dbReference type="InterPro" id="IPR000531">
    <property type="entry name" value="Beta-barrel_TonB"/>
</dbReference>
<reference evidence="18 19" key="1">
    <citation type="submission" date="2022-07" db="EMBL/GenBank/DDBJ databases">
        <title>Methylomonas rivi sp. nov., Methylomonas rosea sp. nov., Methylomonas aureus sp. nov. and Methylomonas subterranea sp. nov., four novel methanotrophs isolated from a freshwater creek and the deep terrestrial subsurface.</title>
        <authorList>
            <person name="Abin C."/>
            <person name="Sankaranarayanan K."/>
            <person name="Garner C."/>
            <person name="Sindelar R."/>
            <person name="Kotary K."/>
            <person name="Garner R."/>
            <person name="Barclay S."/>
            <person name="Lawson P."/>
            <person name="Krumholz L."/>
        </authorList>
    </citation>
    <scope>NUCLEOTIDE SEQUENCE [LARGE SCALE GENOMIC DNA]</scope>
    <source>
        <strain evidence="18 19">SURF-1</strain>
    </source>
</reference>
<dbReference type="Pfam" id="PF07715">
    <property type="entry name" value="Plug"/>
    <property type="match status" value="1"/>
</dbReference>
<evidence type="ECO:0000256" key="11">
    <source>
        <dbReference type="ARBA" id="ARBA00023136"/>
    </source>
</evidence>
<dbReference type="InterPro" id="IPR010105">
    <property type="entry name" value="TonB_sidphr_rcpt"/>
</dbReference>
<name>A0ABT1UE20_9GAMM</name>
<dbReference type="SUPFAM" id="SSF56935">
    <property type="entry name" value="Porins"/>
    <property type="match status" value="1"/>
</dbReference>
<evidence type="ECO:0000256" key="16">
    <source>
        <dbReference type="SAM" id="SignalP"/>
    </source>
</evidence>
<dbReference type="NCBIfam" id="TIGR01783">
    <property type="entry name" value="TonB-siderophor"/>
    <property type="match status" value="1"/>
</dbReference>
<dbReference type="Gene3D" id="2.40.170.20">
    <property type="entry name" value="TonB-dependent receptor, beta-barrel domain"/>
    <property type="match status" value="1"/>
</dbReference>
<dbReference type="InterPro" id="IPR037066">
    <property type="entry name" value="Plug_dom_sf"/>
</dbReference>
<keyword evidence="8" id="KW-0408">Iron</keyword>